<organism evidence="2 3">
    <name type="scientific">Papaver nudicaule</name>
    <name type="common">Iceland poppy</name>
    <dbReference type="NCBI Taxonomy" id="74823"/>
    <lineage>
        <taxon>Eukaryota</taxon>
        <taxon>Viridiplantae</taxon>
        <taxon>Streptophyta</taxon>
        <taxon>Embryophyta</taxon>
        <taxon>Tracheophyta</taxon>
        <taxon>Spermatophyta</taxon>
        <taxon>Magnoliopsida</taxon>
        <taxon>Ranunculales</taxon>
        <taxon>Papaveraceae</taxon>
        <taxon>Papaveroideae</taxon>
        <taxon>Papaver</taxon>
    </lineage>
</organism>
<protein>
    <submittedName>
        <fullName evidence="2">Uncharacterized protein</fullName>
    </submittedName>
</protein>
<accession>A0AA41VWR5</accession>
<dbReference type="AlphaFoldDB" id="A0AA41VWR5"/>
<dbReference type="PANTHER" id="PTHR31865:SF2">
    <property type="entry name" value="OSJNBA0004B13.24 PROTEIN"/>
    <property type="match status" value="1"/>
</dbReference>
<feature type="compositionally biased region" description="Polar residues" evidence="1">
    <location>
        <begin position="305"/>
        <end position="324"/>
    </location>
</feature>
<reference evidence="2" key="1">
    <citation type="submission" date="2022-03" db="EMBL/GenBank/DDBJ databases">
        <title>A functionally conserved STORR gene fusion in Papaver species that diverged 16.8 million years ago.</title>
        <authorList>
            <person name="Catania T."/>
        </authorList>
    </citation>
    <scope>NUCLEOTIDE SEQUENCE</scope>
    <source>
        <strain evidence="2">S-191538</strain>
    </source>
</reference>
<proteinExistence type="predicted"/>
<keyword evidence="3" id="KW-1185">Reference proteome</keyword>
<evidence type="ECO:0000313" key="2">
    <source>
        <dbReference type="EMBL" id="MCL7048896.1"/>
    </source>
</evidence>
<name>A0AA41VWR5_PAPNU</name>
<comment type="caution">
    <text evidence="2">The sequence shown here is derived from an EMBL/GenBank/DDBJ whole genome shotgun (WGS) entry which is preliminary data.</text>
</comment>
<gene>
    <name evidence="2" type="ORF">MKW94_002931</name>
</gene>
<evidence type="ECO:0000256" key="1">
    <source>
        <dbReference type="SAM" id="MobiDB-lite"/>
    </source>
</evidence>
<sequence length="357" mass="40112">MGVSENDYDPEEEEICDLDDNHYHQYHNPQLPHTLSRLSICTSRSDYSMCDNTEDGAGAGADQQEDYLDMIRMYMSRVSMEGSVVDADDDDEEERQSFDNDVASDQKENVDGVIPSVISISDSGKHDEPGCYSLPVTPKQRSTTLGGSGMLSGFQCDIIVRPIDVAKLYASENEADLRKDGGLKRASKKNRRNSRRRILREKWLRRAWEKKKKKKKKDRVVCDDDMNYYNEDRSRYGHRSGGEFGNDEHYRHQLMVITRPCGGGRSLCMDFEEVKACRDLGFELEHESTTFEFSSRHSGRGGGSTMDTASAGSDGTSTVTNWRISSPGDDPKDVKARLKVWAQAVALASASQSRLLS</sequence>
<dbReference type="Proteomes" id="UP001177140">
    <property type="component" value="Unassembled WGS sequence"/>
</dbReference>
<feature type="region of interest" description="Disordered" evidence="1">
    <location>
        <begin position="85"/>
        <end position="108"/>
    </location>
</feature>
<dbReference type="PANTHER" id="PTHR31865">
    <property type="entry name" value="OSJNBA0071G03.3 PROTEIN"/>
    <property type="match status" value="1"/>
</dbReference>
<feature type="region of interest" description="Disordered" evidence="1">
    <location>
        <begin position="293"/>
        <end position="331"/>
    </location>
</feature>
<dbReference type="EMBL" id="JAJJMA010309664">
    <property type="protein sequence ID" value="MCL7048896.1"/>
    <property type="molecule type" value="Genomic_DNA"/>
</dbReference>
<evidence type="ECO:0000313" key="3">
    <source>
        <dbReference type="Proteomes" id="UP001177140"/>
    </source>
</evidence>